<feature type="non-terminal residue" evidence="7">
    <location>
        <position position="1"/>
    </location>
</feature>
<dbReference type="AlphaFoldDB" id="A0A1E7EYQ3"/>
<evidence type="ECO:0000256" key="4">
    <source>
        <dbReference type="ARBA" id="ARBA00022989"/>
    </source>
</evidence>
<evidence type="ECO:0000256" key="3">
    <source>
        <dbReference type="ARBA" id="ARBA00022692"/>
    </source>
</evidence>
<proteinExistence type="inferred from homology"/>
<dbReference type="InParanoid" id="A0A1E7EYQ3"/>
<dbReference type="GO" id="GO:0016020">
    <property type="term" value="C:membrane"/>
    <property type="evidence" value="ECO:0007669"/>
    <property type="project" value="UniProtKB-SubCell"/>
</dbReference>
<feature type="non-terminal residue" evidence="7">
    <location>
        <position position="182"/>
    </location>
</feature>
<keyword evidence="8" id="KW-1185">Reference proteome</keyword>
<dbReference type="InterPro" id="IPR007248">
    <property type="entry name" value="Mpv17_PMP22"/>
</dbReference>
<gene>
    <name evidence="7" type="ORF">FRACYDRAFT_163053</name>
</gene>
<dbReference type="EMBL" id="KV784370">
    <property type="protein sequence ID" value="OEU10935.1"/>
    <property type="molecule type" value="Genomic_DNA"/>
</dbReference>
<comment type="subcellular location">
    <subcellularLocation>
        <location evidence="1">Membrane</location>
        <topology evidence="1">Multi-pass membrane protein</topology>
    </subcellularLocation>
</comment>
<evidence type="ECO:0000256" key="5">
    <source>
        <dbReference type="ARBA" id="ARBA00023136"/>
    </source>
</evidence>
<reference evidence="7 8" key="1">
    <citation type="submission" date="2016-09" db="EMBL/GenBank/DDBJ databases">
        <title>Extensive genetic diversity and differential bi-allelic expression allows diatom success in the polar Southern Ocean.</title>
        <authorList>
            <consortium name="DOE Joint Genome Institute"/>
            <person name="Mock T."/>
            <person name="Otillar R.P."/>
            <person name="Strauss J."/>
            <person name="Dupont C."/>
            <person name="Frickenhaus S."/>
            <person name="Maumus F."/>
            <person name="Mcmullan M."/>
            <person name="Sanges R."/>
            <person name="Schmutz J."/>
            <person name="Toseland A."/>
            <person name="Valas R."/>
            <person name="Veluchamy A."/>
            <person name="Ward B.J."/>
            <person name="Allen A."/>
            <person name="Barry K."/>
            <person name="Falciatore A."/>
            <person name="Ferrante M."/>
            <person name="Fortunato A.E."/>
            <person name="Gloeckner G."/>
            <person name="Gruber A."/>
            <person name="Hipkin R."/>
            <person name="Janech M."/>
            <person name="Kroth P."/>
            <person name="Leese F."/>
            <person name="Lindquist E."/>
            <person name="Lyon B.R."/>
            <person name="Martin J."/>
            <person name="Mayer C."/>
            <person name="Parker M."/>
            <person name="Quesneville H."/>
            <person name="Raymond J."/>
            <person name="Uhlig C."/>
            <person name="Valentin K.U."/>
            <person name="Worden A.Z."/>
            <person name="Armbrust E.V."/>
            <person name="Bowler C."/>
            <person name="Green B."/>
            <person name="Moulton V."/>
            <person name="Van Oosterhout C."/>
            <person name="Grigoriev I."/>
        </authorList>
    </citation>
    <scope>NUCLEOTIDE SEQUENCE [LARGE SCALE GENOMIC DNA]</scope>
    <source>
        <strain evidence="7 8">CCMP1102</strain>
    </source>
</reference>
<accession>A0A1E7EYQ3</accession>
<evidence type="ECO:0000256" key="6">
    <source>
        <dbReference type="RuleBase" id="RU363053"/>
    </source>
</evidence>
<dbReference type="PANTHER" id="PTHR11266">
    <property type="entry name" value="PEROXISOMAL MEMBRANE PROTEIN 2, PXMP2 MPV17"/>
    <property type="match status" value="1"/>
</dbReference>
<dbReference type="GO" id="GO:0005737">
    <property type="term" value="C:cytoplasm"/>
    <property type="evidence" value="ECO:0007669"/>
    <property type="project" value="TreeGrafter"/>
</dbReference>
<evidence type="ECO:0000313" key="8">
    <source>
        <dbReference type="Proteomes" id="UP000095751"/>
    </source>
</evidence>
<keyword evidence="3" id="KW-0812">Transmembrane</keyword>
<organism evidence="7 8">
    <name type="scientific">Fragilariopsis cylindrus CCMP1102</name>
    <dbReference type="NCBI Taxonomy" id="635003"/>
    <lineage>
        <taxon>Eukaryota</taxon>
        <taxon>Sar</taxon>
        <taxon>Stramenopiles</taxon>
        <taxon>Ochrophyta</taxon>
        <taxon>Bacillariophyta</taxon>
        <taxon>Bacillariophyceae</taxon>
        <taxon>Bacillariophycidae</taxon>
        <taxon>Bacillariales</taxon>
        <taxon>Bacillariaceae</taxon>
        <taxon>Fragilariopsis</taxon>
    </lineage>
</organism>
<protein>
    <submittedName>
        <fullName evidence="7">Uncharacterized protein</fullName>
    </submittedName>
</protein>
<keyword evidence="4" id="KW-1133">Transmembrane helix</keyword>
<evidence type="ECO:0000256" key="1">
    <source>
        <dbReference type="ARBA" id="ARBA00004141"/>
    </source>
</evidence>
<dbReference type="Pfam" id="PF04117">
    <property type="entry name" value="Mpv17_PMP22"/>
    <property type="match status" value="1"/>
</dbReference>
<sequence>YEHHLSKSPITTKMISGAFLWGIGDMVAQIIPQIIVSNDDGDNTLLIDDIVSNLDWIRTGKAVLFGFAIHAPASHGHFNLLEYMTKKLKLTGLSIPIFKTIMEQFIYWSWISNSMYHSYMGIMDGLSPSEIYSKLEAVLWDTQKAQWMFWIPIQLLNFQFIPIRHQLNVVLVTSIVWTALLS</sequence>
<keyword evidence="5" id="KW-0472">Membrane</keyword>
<dbReference type="KEGG" id="fcy:FRACYDRAFT_163053"/>
<dbReference type="PANTHER" id="PTHR11266:SF104">
    <property type="entry name" value="MPV17-LIKE PROTEIN"/>
    <property type="match status" value="1"/>
</dbReference>
<comment type="similarity">
    <text evidence="2 6">Belongs to the peroxisomal membrane protein PXMP2/4 family.</text>
</comment>
<evidence type="ECO:0000256" key="2">
    <source>
        <dbReference type="ARBA" id="ARBA00006824"/>
    </source>
</evidence>
<dbReference type="OrthoDB" id="430207at2759"/>
<evidence type="ECO:0000313" key="7">
    <source>
        <dbReference type="EMBL" id="OEU10935.1"/>
    </source>
</evidence>
<name>A0A1E7EYQ3_9STRA</name>
<dbReference type="Proteomes" id="UP000095751">
    <property type="component" value="Unassembled WGS sequence"/>
</dbReference>